<organism evidence="1 2">
    <name type="scientific">Aphis glycines</name>
    <name type="common">Soybean aphid</name>
    <dbReference type="NCBI Taxonomy" id="307491"/>
    <lineage>
        <taxon>Eukaryota</taxon>
        <taxon>Metazoa</taxon>
        <taxon>Ecdysozoa</taxon>
        <taxon>Arthropoda</taxon>
        <taxon>Hexapoda</taxon>
        <taxon>Insecta</taxon>
        <taxon>Pterygota</taxon>
        <taxon>Neoptera</taxon>
        <taxon>Paraneoptera</taxon>
        <taxon>Hemiptera</taxon>
        <taxon>Sternorrhyncha</taxon>
        <taxon>Aphidomorpha</taxon>
        <taxon>Aphidoidea</taxon>
        <taxon>Aphididae</taxon>
        <taxon>Aphidini</taxon>
        <taxon>Aphis</taxon>
        <taxon>Aphis</taxon>
    </lineage>
</organism>
<sequence length="171" mass="19909">MYFSQDIPWSWQLHDKDNPNSKTDMSTKKCIKFCTTIASLPFVIDFKCTSRKTMIDYFFSKLSDRERVNVHFISCPCRPNWILNYSSTAERLENAGTMFILSKTDHSTYACHPRPILKNYLGATIPRTVPYINAKLQDIVHRLSYLFKGLAVNFTNDLEIIANETIIKHFK</sequence>
<dbReference type="Proteomes" id="UP000475862">
    <property type="component" value="Unassembled WGS sequence"/>
</dbReference>
<dbReference type="AlphaFoldDB" id="A0A6G0TP51"/>
<keyword evidence="2" id="KW-1185">Reference proteome</keyword>
<evidence type="ECO:0000313" key="1">
    <source>
        <dbReference type="EMBL" id="KAE9536496.1"/>
    </source>
</evidence>
<protein>
    <submittedName>
        <fullName evidence="1">Uncharacterized protein</fullName>
    </submittedName>
</protein>
<name>A0A6G0TP51_APHGL</name>
<gene>
    <name evidence="1" type="ORF">AGLY_007285</name>
</gene>
<proteinExistence type="predicted"/>
<dbReference type="EMBL" id="VYZN01000023">
    <property type="protein sequence ID" value="KAE9536496.1"/>
    <property type="molecule type" value="Genomic_DNA"/>
</dbReference>
<comment type="caution">
    <text evidence="1">The sequence shown here is derived from an EMBL/GenBank/DDBJ whole genome shotgun (WGS) entry which is preliminary data.</text>
</comment>
<reference evidence="1 2" key="1">
    <citation type="submission" date="2019-08" db="EMBL/GenBank/DDBJ databases">
        <title>The genome of the soybean aphid Biotype 1, its phylome, world population structure and adaptation to the North American continent.</title>
        <authorList>
            <person name="Giordano R."/>
            <person name="Donthu R.K."/>
            <person name="Hernandez A.G."/>
            <person name="Wright C.L."/>
            <person name="Zimin A.V."/>
        </authorList>
    </citation>
    <scope>NUCLEOTIDE SEQUENCE [LARGE SCALE GENOMIC DNA]</scope>
    <source>
        <tissue evidence="1">Whole aphids</tissue>
    </source>
</reference>
<evidence type="ECO:0000313" key="2">
    <source>
        <dbReference type="Proteomes" id="UP000475862"/>
    </source>
</evidence>
<accession>A0A6G0TP51</accession>